<evidence type="ECO:0000313" key="2">
    <source>
        <dbReference type="EMBL" id="GHC54087.1"/>
    </source>
</evidence>
<evidence type="ECO:0000259" key="1">
    <source>
        <dbReference type="Pfam" id="PF01850"/>
    </source>
</evidence>
<organism evidence="2 3">
    <name type="scientific">Roseibacillus persicicus</name>
    <dbReference type="NCBI Taxonomy" id="454148"/>
    <lineage>
        <taxon>Bacteria</taxon>
        <taxon>Pseudomonadati</taxon>
        <taxon>Verrucomicrobiota</taxon>
        <taxon>Verrucomicrobiia</taxon>
        <taxon>Verrucomicrobiales</taxon>
        <taxon>Verrucomicrobiaceae</taxon>
        <taxon>Roseibacillus</taxon>
    </lineage>
</organism>
<comment type="caution">
    <text evidence="2">The sequence shown here is derived from an EMBL/GenBank/DDBJ whole genome shotgun (WGS) entry which is preliminary data.</text>
</comment>
<evidence type="ECO:0000313" key="3">
    <source>
        <dbReference type="Proteomes" id="UP000644507"/>
    </source>
</evidence>
<proteinExistence type="predicted"/>
<accession>A0A918TL48</accession>
<dbReference type="SUPFAM" id="SSF88723">
    <property type="entry name" value="PIN domain-like"/>
    <property type="match status" value="1"/>
</dbReference>
<dbReference type="InterPro" id="IPR029060">
    <property type="entry name" value="PIN-like_dom_sf"/>
</dbReference>
<dbReference type="GO" id="GO:0016788">
    <property type="term" value="F:hydrolase activity, acting on ester bonds"/>
    <property type="evidence" value="ECO:0007669"/>
    <property type="project" value="InterPro"/>
</dbReference>
<gene>
    <name evidence="2" type="ORF">GCM10007100_20510</name>
</gene>
<feature type="domain" description="PIN" evidence="1">
    <location>
        <begin position="4"/>
        <end position="126"/>
    </location>
</feature>
<dbReference type="GO" id="GO:0003677">
    <property type="term" value="F:DNA binding"/>
    <property type="evidence" value="ECO:0007669"/>
    <property type="project" value="UniProtKB-KW"/>
</dbReference>
<protein>
    <submittedName>
        <fullName evidence="2">DNA-binding protein</fullName>
    </submittedName>
</protein>
<dbReference type="InterPro" id="IPR006226">
    <property type="entry name" value="Mtu_PIN"/>
</dbReference>
<keyword evidence="3" id="KW-1185">Reference proteome</keyword>
<dbReference type="RefSeq" id="WP_189569858.1">
    <property type="nucleotide sequence ID" value="NZ_BMXI01000008.1"/>
</dbReference>
<dbReference type="Proteomes" id="UP000644507">
    <property type="component" value="Unassembled WGS sequence"/>
</dbReference>
<dbReference type="InterPro" id="IPR002716">
    <property type="entry name" value="PIN_dom"/>
</dbReference>
<sequence>MITLLDTNVLIALAYEQNPFHLKAKTLFRGLFKTGWATCPLTENGFVRILGNPNIENGPGSTKASRDLLFALCAAPGHQFWPDSISLLDEERFPQLGGVKALTDQYLLALAIENQGRMATFDKRIDASLVPGGAQALMVLA</sequence>
<dbReference type="Pfam" id="PF01850">
    <property type="entry name" value="PIN"/>
    <property type="match status" value="1"/>
</dbReference>
<dbReference type="EMBL" id="BMXI01000008">
    <property type="protein sequence ID" value="GHC54087.1"/>
    <property type="molecule type" value="Genomic_DNA"/>
</dbReference>
<name>A0A918TL48_9BACT</name>
<dbReference type="NCBIfam" id="TIGR00028">
    <property type="entry name" value="Mtu_PIN_fam"/>
    <property type="match status" value="1"/>
</dbReference>
<dbReference type="AlphaFoldDB" id="A0A918TL48"/>
<reference evidence="2" key="2">
    <citation type="submission" date="2020-09" db="EMBL/GenBank/DDBJ databases">
        <authorList>
            <person name="Sun Q."/>
            <person name="Kim S."/>
        </authorList>
    </citation>
    <scope>NUCLEOTIDE SEQUENCE</scope>
    <source>
        <strain evidence="2">KCTC 12988</strain>
    </source>
</reference>
<keyword evidence="2" id="KW-0238">DNA-binding</keyword>
<reference evidence="2" key="1">
    <citation type="journal article" date="2014" name="Int. J. Syst. Evol. Microbiol.">
        <title>Complete genome sequence of Corynebacterium casei LMG S-19264T (=DSM 44701T), isolated from a smear-ripened cheese.</title>
        <authorList>
            <consortium name="US DOE Joint Genome Institute (JGI-PGF)"/>
            <person name="Walter F."/>
            <person name="Albersmeier A."/>
            <person name="Kalinowski J."/>
            <person name="Ruckert C."/>
        </authorList>
    </citation>
    <scope>NUCLEOTIDE SEQUENCE</scope>
    <source>
        <strain evidence="2">KCTC 12988</strain>
    </source>
</reference>